<accession>A0A2D0ZNS3</accession>
<dbReference type="Proteomes" id="UP000231419">
    <property type="component" value="Segment"/>
</dbReference>
<keyword evidence="2" id="KW-1185">Reference proteome</keyword>
<organism evidence="1 2">
    <name type="scientific">Rhodococcus phage Trina</name>
    <dbReference type="NCBI Taxonomy" id="2027905"/>
    <lineage>
        <taxon>Viruses</taxon>
        <taxon>Duplodnaviria</taxon>
        <taxon>Heunggongvirae</taxon>
        <taxon>Uroviricota</taxon>
        <taxon>Caudoviricetes</taxon>
        <taxon>Trinavirus</taxon>
        <taxon>Trinavirus trina</taxon>
    </lineage>
</organism>
<gene>
    <name evidence="1" type="ORF">SEA_TRINA_270</name>
</gene>
<protein>
    <submittedName>
        <fullName evidence="1">Uncharacterized protein</fullName>
    </submittedName>
</protein>
<sequence>MFKSVADMKRQLVPGTVIRMVRHDWYPSGPLIGEDREIVSANSVGIKIKTERNGETVESGMDWPRPKYISFTENGWKVQLDPQTDKFMEYVVVR</sequence>
<proteinExistence type="predicted"/>
<reference evidence="2" key="1">
    <citation type="submission" date="2017-08" db="EMBL/GenBank/DDBJ databases">
        <authorList>
            <person name="de Groot N.N."/>
        </authorList>
    </citation>
    <scope>NUCLEOTIDE SEQUENCE [LARGE SCALE GENOMIC DNA]</scope>
</reference>
<dbReference type="EMBL" id="MF668286">
    <property type="protein sequence ID" value="ASZ75048.1"/>
    <property type="molecule type" value="Genomic_DNA"/>
</dbReference>
<evidence type="ECO:0000313" key="1">
    <source>
        <dbReference type="EMBL" id="ASZ75048.1"/>
    </source>
</evidence>
<evidence type="ECO:0000313" key="2">
    <source>
        <dbReference type="Proteomes" id="UP000231419"/>
    </source>
</evidence>
<name>A0A2D0ZNS3_9CAUD</name>